<sequence>MLFIVTLIVPTLIVLLGLIPAGILERPWTIITNQWTVIVTDI</sequence>
<name>X1P4I3_9ZZZZ</name>
<feature type="non-terminal residue" evidence="1">
    <location>
        <position position="42"/>
    </location>
</feature>
<accession>X1P4I3</accession>
<protein>
    <submittedName>
        <fullName evidence="1">Uncharacterized protein</fullName>
    </submittedName>
</protein>
<organism evidence="1">
    <name type="scientific">marine sediment metagenome</name>
    <dbReference type="NCBI Taxonomy" id="412755"/>
    <lineage>
        <taxon>unclassified sequences</taxon>
        <taxon>metagenomes</taxon>
        <taxon>ecological metagenomes</taxon>
    </lineage>
</organism>
<proteinExistence type="predicted"/>
<comment type="caution">
    <text evidence="1">The sequence shown here is derived from an EMBL/GenBank/DDBJ whole genome shotgun (WGS) entry which is preliminary data.</text>
</comment>
<gene>
    <name evidence="1" type="ORF">S06H3_49246</name>
</gene>
<dbReference type="EMBL" id="BARV01031082">
    <property type="protein sequence ID" value="GAI33940.1"/>
    <property type="molecule type" value="Genomic_DNA"/>
</dbReference>
<reference evidence="1" key="1">
    <citation type="journal article" date="2014" name="Front. Microbiol.">
        <title>High frequency of phylogenetically diverse reductive dehalogenase-homologous genes in deep subseafloor sedimentary metagenomes.</title>
        <authorList>
            <person name="Kawai M."/>
            <person name="Futagami T."/>
            <person name="Toyoda A."/>
            <person name="Takaki Y."/>
            <person name="Nishi S."/>
            <person name="Hori S."/>
            <person name="Arai W."/>
            <person name="Tsubouchi T."/>
            <person name="Morono Y."/>
            <person name="Uchiyama I."/>
            <person name="Ito T."/>
            <person name="Fujiyama A."/>
            <person name="Inagaki F."/>
            <person name="Takami H."/>
        </authorList>
    </citation>
    <scope>NUCLEOTIDE SEQUENCE</scope>
    <source>
        <strain evidence="1">Expedition CK06-06</strain>
    </source>
</reference>
<evidence type="ECO:0000313" key="1">
    <source>
        <dbReference type="EMBL" id="GAI33940.1"/>
    </source>
</evidence>
<dbReference type="AlphaFoldDB" id="X1P4I3"/>